<evidence type="ECO:0000313" key="1">
    <source>
        <dbReference type="EMBL" id="TYK15987.1"/>
    </source>
</evidence>
<sequence length="102" mass="11596">MQAPLGSGDIAQLVELCSCNWVVAITGFFKINELSNGKKVKVAVVSFAQDEVNWFCWSNNRTKLVSWDDLKQRMFKHFQLTGEGSLEARLIRIQQDGTYLNI</sequence>
<name>A0A5D3CVN7_CUCMM</name>
<gene>
    <name evidence="1" type="ORF">E5676_scaffold94G001140</name>
</gene>
<accession>A0A5D3CVN7</accession>
<dbReference type="AlphaFoldDB" id="A0A5D3CVN7"/>
<comment type="caution">
    <text evidence="1">The sequence shown here is derived from an EMBL/GenBank/DDBJ whole genome shotgun (WGS) entry which is preliminary data.</text>
</comment>
<protein>
    <submittedName>
        <fullName evidence="1">Retrotransposon protein</fullName>
    </submittedName>
</protein>
<reference evidence="1 2" key="1">
    <citation type="submission" date="2019-08" db="EMBL/GenBank/DDBJ databases">
        <title>Draft genome sequences of two oriental melons (Cucumis melo L. var makuwa).</title>
        <authorList>
            <person name="Kwon S.-Y."/>
        </authorList>
    </citation>
    <scope>NUCLEOTIDE SEQUENCE [LARGE SCALE GENOMIC DNA]</scope>
    <source>
        <strain evidence="2">cv. Chang Bougi</strain>
        <tissue evidence="1">Leaf</tissue>
    </source>
</reference>
<proteinExistence type="predicted"/>
<dbReference type="Proteomes" id="UP000321947">
    <property type="component" value="Unassembled WGS sequence"/>
</dbReference>
<dbReference type="EMBL" id="SSTD01008434">
    <property type="protein sequence ID" value="TYK15987.1"/>
    <property type="molecule type" value="Genomic_DNA"/>
</dbReference>
<organism evidence="1 2">
    <name type="scientific">Cucumis melo var. makuwa</name>
    <name type="common">Oriental melon</name>
    <dbReference type="NCBI Taxonomy" id="1194695"/>
    <lineage>
        <taxon>Eukaryota</taxon>
        <taxon>Viridiplantae</taxon>
        <taxon>Streptophyta</taxon>
        <taxon>Embryophyta</taxon>
        <taxon>Tracheophyta</taxon>
        <taxon>Spermatophyta</taxon>
        <taxon>Magnoliopsida</taxon>
        <taxon>eudicotyledons</taxon>
        <taxon>Gunneridae</taxon>
        <taxon>Pentapetalae</taxon>
        <taxon>rosids</taxon>
        <taxon>fabids</taxon>
        <taxon>Cucurbitales</taxon>
        <taxon>Cucurbitaceae</taxon>
        <taxon>Benincaseae</taxon>
        <taxon>Cucumis</taxon>
    </lineage>
</organism>
<evidence type="ECO:0000313" key="2">
    <source>
        <dbReference type="Proteomes" id="UP000321947"/>
    </source>
</evidence>